<organism evidence="2 3">
    <name type="scientific">Dothistroma septosporum (strain NZE10 / CBS 128990)</name>
    <name type="common">Red band needle blight fungus</name>
    <name type="synonym">Mycosphaerella pini</name>
    <dbReference type="NCBI Taxonomy" id="675120"/>
    <lineage>
        <taxon>Eukaryota</taxon>
        <taxon>Fungi</taxon>
        <taxon>Dikarya</taxon>
        <taxon>Ascomycota</taxon>
        <taxon>Pezizomycotina</taxon>
        <taxon>Dothideomycetes</taxon>
        <taxon>Dothideomycetidae</taxon>
        <taxon>Mycosphaerellales</taxon>
        <taxon>Mycosphaerellaceae</taxon>
        <taxon>Dothistroma</taxon>
    </lineage>
</organism>
<sequence>MRGGSFAGLVLVTVCGIFTAYGTLQPELEKQRQGRLGHFAEEHQTSEAKDRQLSQAIRDDLEEARREALAYQPKGGFAWGIRQWISGKPLDATSTATKATPAQKGDLKVDDK</sequence>
<dbReference type="Proteomes" id="UP000016933">
    <property type="component" value="Unassembled WGS sequence"/>
</dbReference>
<name>N1PZ06_DOTSN</name>
<feature type="region of interest" description="Disordered" evidence="1">
    <location>
        <begin position="33"/>
        <end position="53"/>
    </location>
</feature>
<evidence type="ECO:0000256" key="1">
    <source>
        <dbReference type="SAM" id="MobiDB-lite"/>
    </source>
</evidence>
<dbReference type="OrthoDB" id="3909395at2759"/>
<reference evidence="2 3" key="2">
    <citation type="journal article" date="2012" name="PLoS Pathog.">
        <title>Diverse lifestyles and strategies of plant pathogenesis encoded in the genomes of eighteen Dothideomycetes fungi.</title>
        <authorList>
            <person name="Ohm R.A."/>
            <person name="Feau N."/>
            <person name="Henrissat B."/>
            <person name="Schoch C.L."/>
            <person name="Horwitz B.A."/>
            <person name="Barry K.W."/>
            <person name="Condon B.J."/>
            <person name="Copeland A.C."/>
            <person name="Dhillon B."/>
            <person name="Glaser F."/>
            <person name="Hesse C.N."/>
            <person name="Kosti I."/>
            <person name="LaButti K."/>
            <person name="Lindquist E.A."/>
            <person name="Lucas S."/>
            <person name="Salamov A.A."/>
            <person name="Bradshaw R.E."/>
            <person name="Ciuffetti L."/>
            <person name="Hamelin R.C."/>
            <person name="Kema G.H.J."/>
            <person name="Lawrence C."/>
            <person name="Scott J.A."/>
            <person name="Spatafora J.W."/>
            <person name="Turgeon B.G."/>
            <person name="de Wit P.J.G.M."/>
            <person name="Zhong S."/>
            <person name="Goodwin S.B."/>
            <person name="Grigoriev I.V."/>
        </authorList>
    </citation>
    <scope>NUCLEOTIDE SEQUENCE [LARGE SCALE GENOMIC DNA]</scope>
    <source>
        <strain evidence="3">NZE10 / CBS 128990</strain>
    </source>
</reference>
<dbReference type="OMA" id="GIRQWIS"/>
<protein>
    <submittedName>
        <fullName evidence="2">Uncharacterized protein</fullName>
    </submittedName>
</protein>
<dbReference type="EMBL" id="KB446535">
    <property type="protein sequence ID" value="EME48652.1"/>
    <property type="molecule type" value="Genomic_DNA"/>
</dbReference>
<dbReference type="eggNOG" id="ENOG502TB6V">
    <property type="taxonomic scope" value="Eukaryota"/>
</dbReference>
<dbReference type="HOGENOM" id="CLU_171961_0_0_1"/>
<keyword evidence="3" id="KW-1185">Reference proteome</keyword>
<proteinExistence type="predicted"/>
<accession>N1PZ06</accession>
<dbReference type="AlphaFoldDB" id="N1PZ06"/>
<evidence type="ECO:0000313" key="3">
    <source>
        <dbReference type="Proteomes" id="UP000016933"/>
    </source>
</evidence>
<feature type="region of interest" description="Disordered" evidence="1">
    <location>
        <begin position="93"/>
        <end position="112"/>
    </location>
</feature>
<evidence type="ECO:0000313" key="2">
    <source>
        <dbReference type="EMBL" id="EME48652.1"/>
    </source>
</evidence>
<gene>
    <name evidence="2" type="ORF">DOTSEDRAFT_19169</name>
</gene>
<reference evidence="3" key="1">
    <citation type="journal article" date="2012" name="PLoS Genet.">
        <title>The genomes of the fungal plant pathogens Cladosporium fulvum and Dothistroma septosporum reveal adaptation to different hosts and lifestyles but also signatures of common ancestry.</title>
        <authorList>
            <person name="de Wit P.J.G.M."/>
            <person name="van der Burgt A."/>
            <person name="Oekmen B."/>
            <person name="Stergiopoulos I."/>
            <person name="Abd-Elsalam K.A."/>
            <person name="Aerts A.L."/>
            <person name="Bahkali A.H."/>
            <person name="Beenen H.G."/>
            <person name="Chettri P."/>
            <person name="Cox M.P."/>
            <person name="Datema E."/>
            <person name="de Vries R.P."/>
            <person name="Dhillon B."/>
            <person name="Ganley A.R."/>
            <person name="Griffiths S.A."/>
            <person name="Guo Y."/>
            <person name="Hamelin R.C."/>
            <person name="Henrissat B."/>
            <person name="Kabir M.S."/>
            <person name="Jashni M.K."/>
            <person name="Kema G."/>
            <person name="Klaubauf S."/>
            <person name="Lapidus A."/>
            <person name="Levasseur A."/>
            <person name="Lindquist E."/>
            <person name="Mehrabi R."/>
            <person name="Ohm R.A."/>
            <person name="Owen T.J."/>
            <person name="Salamov A."/>
            <person name="Schwelm A."/>
            <person name="Schijlen E."/>
            <person name="Sun H."/>
            <person name="van den Burg H.A."/>
            <person name="van Ham R.C.H.J."/>
            <person name="Zhang S."/>
            <person name="Goodwin S.B."/>
            <person name="Grigoriev I.V."/>
            <person name="Collemare J."/>
            <person name="Bradshaw R.E."/>
        </authorList>
    </citation>
    <scope>NUCLEOTIDE SEQUENCE [LARGE SCALE GENOMIC DNA]</scope>
    <source>
        <strain evidence="3">NZE10 / CBS 128990</strain>
    </source>
</reference>